<sequence>MNTEKEAFFQPIPRATSHPLPSCMPHAIASRNGNDHDDDDASRLAGKSDLYAWARRGNKAVFGFEACPPRKVRKELESVSQIPASGACLDLIKMSMQQVLFSRRPDSVELGNLIAGDDSA</sequence>
<name>A0AAD5WNT5_9PEZI</name>
<protein>
    <submittedName>
        <fullName evidence="2">Uncharacterized protein</fullName>
    </submittedName>
</protein>
<dbReference type="EMBL" id="JAKWBI020000549">
    <property type="protein sequence ID" value="KAJ2893924.1"/>
    <property type="molecule type" value="Genomic_DNA"/>
</dbReference>
<proteinExistence type="predicted"/>
<dbReference type="AlphaFoldDB" id="A0AAD5WNT5"/>
<evidence type="ECO:0000313" key="3">
    <source>
        <dbReference type="Proteomes" id="UP001201980"/>
    </source>
</evidence>
<comment type="caution">
    <text evidence="2">The sequence shown here is derived from an EMBL/GenBank/DDBJ whole genome shotgun (WGS) entry which is preliminary data.</text>
</comment>
<gene>
    <name evidence="2" type="ORF">MKZ38_008074</name>
</gene>
<accession>A0AAD5WNT5</accession>
<reference evidence="2" key="1">
    <citation type="submission" date="2022-07" db="EMBL/GenBank/DDBJ databases">
        <title>Draft genome sequence of Zalerion maritima ATCC 34329, a (micro)plastics degrading marine fungus.</title>
        <authorList>
            <person name="Paco A."/>
            <person name="Goncalves M.F.M."/>
            <person name="Rocha-Santos T.A.P."/>
            <person name="Alves A."/>
        </authorList>
    </citation>
    <scope>NUCLEOTIDE SEQUENCE</scope>
    <source>
        <strain evidence="2">ATCC 34329</strain>
    </source>
</reference>
<organism evidence="2 3">
    <name type="scientific">Zalerion maritima</name>
    <dbReference type="NCBI Taxonomy" id="339359"/>
    <lineage>
        <taxon>Eukaryota</taxon>
        <taxon>Fungi</taxon>
        <taxon>Dikarya</taxon>
        <taxon>Ascomycota</taxon>
        <taxon>Pezizomycotina</taxon>
        <taxon>Sordariomycetes</taxon>
        <taxon>Lulworthiomycetidae</taxon>
        <taxon>Lulworthiales</taxon>
        <taxon>Lulworthiaceae</taxon>
        <taxon>Zalerion</taxon>
    </lineage>
</organism>
<keyword evidence="3" id="KW-1185">Reference proteome</keyword>
<dbReference type="Proteomes" id="UP001201980">
    <property type="component" value="Unassembled WGS sequence"/>
</dbReference>
<evidence type="ECO:0000313" key="2">
    <source>
        <dbReference type="EMBL" id="KAJ2893924.1"/>
    </source>
</evidence>
<feature type="region of interest" description="Disordered" evidence="1">
    <location>
        <begin position="1"/>
        <end position="42"/>
    </location>
</feature>
<evidence type="ECO:0000256" key="1">
    <source>
        <dbReference type="SAM" id="MobiDB-lite"/>
    </source>
</evidence>